<dbReference type="SUPFAM" id="SSF52499">
    <property type="entry name" value="Isochorismatase-like hydrolases"/>
    <property type="match status" value="1"/>
</dbReference>
<dbReference type="AlphaFoldDB" id="A0A0N5AIH3"/>
<protein>
    <submittedName>
        <fullName evidence="2">Isochorismatase domain-containing protein</fullName>
    </submittedName>
</protein>
<dbReference type="WBParaSite" id="SMUV_0000421901-mRNA-1">
    <property type="protein sequence ID" value="SMUV_0000421901-mRNA-1"/>
    <property type="gene ID" value="SMUV_0000421901"/>
</dbReference>
<evidence type="ECO:0000313" key="1">
    <source>
        <dbReference type="Proteomes" id="UP000046393"/>
    </source>
</evidence>
<dbReference type="Gene3D" id="3.40.50.850">
    <property type="entry name" value="Isochorismatase-like"/>
    <property type="match status" value="1"/>
</dbReference>
<dbReference type="Proteomes" id="UP000046393">
    <property type="component" value="Unplaced"/>
</dbReference>
<organism evidence="1 2">
    <name type="scientific">Syphacia muris</name>
    <dbReference type="NCBI Taxonomy" id="451379"/>
    <lineage>
        <taxon>Eukaryota</taxon>
        <taxon>Metazoa</taxon>
        <taxon>Ecdysozoa</taxon>
        <taxon>Nematoda</taxon>
        <taxon>Chromadorea</taxon>
        <taxon>Rhabditida</taxon>
        <taxon>Spirurina</taxon>
        <taxon>Oxyuridomorpha</taxon>
        <taxon>Oxyuroidea</taxon>
        <taxon>Oxyuridae</taxon>
        <taxon>Syphacia</taxon>
    </lineage>
</organism>
<dbReference type="PANTHER" id="PTHR14119">
    <property type="entry name" value="HYDROLASE"/>
    <property type="match status" value="1"/>
</dbReference>
<dbReference type="InterPro" id="IPR050993">
    <property type="entry name" value="Isochorismatase_domain"/>
</dbReference>
<dbReference type="STRING" id="451379.A0A0N5AIH3"/>
<dbReference type="InterPro" id="IPR036380">
    <property type="entry name" value="Isochorismatase-like_sf"/>
</dbReference>
<sequence length="67" mass="7414">MGSLANAARAISRVSPSLTALFVCDMQQAFRPHVFKFNEVSEVCKRLIKCGDLLNMQMIATEQNPKG</sequence>
<evidence type="ECO:0000313" key="2">
    <source>
        <dbReference type="WBParaSite" id="SMUV_0000421901-mRNA-1"/>
    </source>
</evidence>
<keyword evidence="1" id="KW-1185">Reference proteome</keyword>
<dbReference type="PANTHER" id="PTHR14119:SF3">
    <property type="entry name" value="ISOCHORISMATASE DOMAIN-CONTAINING PROTEIN 2"/>
    <property type="match status" value="1"/>
</dbReference>
<reference evidence="2" key="1">
    <citation type="submission" date="2017-02" db="UniProtKB">
        <authorList>
            <consortium name="WormBaseParasite"/>
        </authorList>
    </citation>
    <scope>IDENTIFICATION</scope>
</reference>
<name>A0A0N5AIH3_9BILA</name>
<proteinExistence type="predicted"/>
<accession>A0A0N5AIH3</accession>